<feature type="binding site" evidence="7">
    <location>
        <position position="229"/>
    </location>
    <ligand>
        <name>shikimate</name>
        <dbReference type="ChEBI" id="CHEBI:36208"/>
    </ligand>
</feature>
<dbReference type="Gene3D" id="3.40.50.720">
    <property type="entry name" value="NAD(P)-binding Rossmann-like Domain"/>
    <property type="match status" value="1"/>
</dbReference>
<dbReference type="Pfam" id="PF18317">
    <property type="entry name" value="SDH_C"/>
    <property type="match status" value="1"/>
</dbReference>
<evidence type="ECO:0000259" key="9">
    <source>
        <dbReference type="Pfam" id="PF18317"/>
    </source>
</evidence>
<feature type="binding site" evidence="7">
    <location>
        <begin position="131"/>
        <end position="135"/>
    </location>
    <ligand>
        <name>NADP(+)</name>
        <dbReference type="ChEBI" id="CHEBI:58349"/>
    </ligand>
</feature>
<comment type="caution">
    <text evidence="7">Lacks conserved residue(s) required for the propagation of feature annotation.</text>
</comment>
<evidence type="ECO:0000256" key="2">
    <source>
        <dbReference type="ARBA" id="ARBA00012962"/>
    </source>
</evidence>
<keyword evidence="6 7" id="KW-0057">Aromatic amino acid biosynthesis</keyword>
<dbReference type="GO" id="GO:0050661">
    <property type="term" value="F:NADP binding"/>
    <property type="evidence" value="ECO:0007669"/>
    <property type="project" value="InterPro"/>
</dbReference>
<feature type="binding site" evidence="7">
    <location>
        <position position="67"/>
    </location>
    <ligand>
        <name>shikimate</name>
        <dbReference type="ChEBI" id="CHEBI:36208"/>
    </ligand>
</feature>
<dbReference type="UniPathway" id="UPA00053">
    <property type="reaction ID" value="UER00087"/>
</dbReference>
<dbReference type="GO" id="GO:0008652">
    <property type="term" value="P:amino acid biosynthetic process"/>
    <property type="evidence" value="ECO:0007669"/>
    <property type="project" value="UniProtKB-KW"/>
</dbReference>
<keyword evidence="4 7" id="KW-0521">NADP</keyword>
<gene>
    <name evidence="7 10" type="primary">aroE</name>
    <name evidence="10" type="ORF">SPTER_16410</name>
</gene>
<dbReference type="InterPro" id="IPR036291">
    <property type="entry name" value="NAD(P)-bd_dom_sf"/>
</dbReference>
<dbReference type="InterPro" id="IPR011342">
    <property type="entry name" value="Shikimate_DH"/>
</dbReference>
<evidence type="ECO:0000256" key="1">
    <source>
        <dbReference type="ARBA" id="ARBA00004871"/>
    </source>
</evidence>
<dbReference type="GO" id="GO:0005829">
    <property type="term" value="C:cytosol"/>
    <property type="evidence" value="ECO:0007669"/>
    <property type="project" value="TreeGrafter"/>
</dbReference>
<feature type="binding site" evidence="7">
    <location>
        <position position="92"/>
    </location>
    <ligand>
        <name>shikimate</name>
        <dbReference type="ChEBI" id="CHEBI:36208"/>
    </ligand>
</feature>
<feature type="binding site" evidence="7">
    <location>
        <position position="257"/>
    </location>
    <ligand>
        <name>shikimate</name>
        <dbReference type="ChEBI" id="CHEBI:36208"/>
    </ligand>
</feature>
<evidence type="ECO:0000313" key="11">
    <source>
        <dbReference type="Proteomes" id="UP000320776"/>
    </source>
</evidence>
<dbReference type="CDD" id="cd01065">
    <property type="entry name" value="NAD_bind_Shikimate_DH"/>
    <property type="match status" value="1"/>
</dbReference>
<comment type="pathway">
    <text evidence="1 7">Metabolic intermediate biosynthesis; chorismate biosynthesis; chorismate from D-erythrose 4-phosphate and phosphoenolpyruvate: step 4/7.</text>
</comment>
<feature type="binding site" evidence="7">
    <location>
        <begin position="20"/>
        <end position="22"/>
    </location>
    <ligand>
        <name>shikimate</name>
        <dbReference type="ChEBI" id="CHEBI:36208"/>
    </ligand>
</feature>
<evidence type="ECO:0000256" key="5">
    <source>
        <dbReference type="ARBA" id="ARBA00023002"/>
    </source>
</evidence>
<dbReference type="GO" id="GO:0009423">
    <property type="term" value="P:chorismate biosynthetic process"/>
    <property type="evidence" value="ECO:0007669"/>
    <property type="project" value="UniProtKB-UniRule"/>
</dbReference>
<comment type="function">
    <text evidence="7">Involved in the biosynthesis of the chorismate, which leads to the biosynthesis of aromatic amino acids. Catalyzes the reversible NADPH linked reduction of 3-dehydroshikimate (DHSA) to yield shikimate (SA).</text>
</comment>
<dbReference type="EMBL" id="CP036259">
    <property type="protein sequence ID" value="QDR80318.1"/>
    <property type="molecule type" value="Genomic_DNA"/>
</dbReference>
<feature type="binding site" evidence="7">
    <location>
        <position position="227"/>
    </location>
    <ligand>
        <name>NADP(+)</name>
        <dbReference type="ChEBI" id="CHEBI:58349"/>
    </ligand>
</feature>
<keyword evidence="11" id="KW-1185">Reference proteome</keyword>
<evidence type="ECO:0000259" key="8">
    <source>
        <dbReference type="Pfam" id="PF08501"/>
    </source>
</evidence>
<comment type="similarity">
    <text evidence="7">Belongs to the shikimate dehydrogenase family.</text>
</comment>
<dbReference type="InterPro" id="IPR041121">
    <property type="entry name" value="SDH_C"/>
</dbReference>
<name>A0A517DSM4_9FIRM</name>
<feature type="binding site" evidence="7">
    <location>
        <position position="83"/>
    </location>
    <ligand>
        <name>NADP(+)</name>
        <dbReference type="ChEBI" id="CHEBI:58349"/>
    </ligand>
</feature>
<dbReference type="SUPFAM" id="SSF51735">
    <property type="entry name" value="NAD(P)-binding Rossmann-fold domains"/>
    <property type="match status" value="1"/>
</dbReference>
<dbReference type="SUPFAM" id="SSF53223">
    <property type="entry name" value="Aminoacid dehydrogenase-like, N-terminal domain"/>
    <property type="match status" value="1"/>
</dbReference>
<dbReference type="KEGG" id="sted:SPTER_16410"/>
<accession>A0A517DSM4</accession>
<feature type="binding site" evidence="7">
    <location>
        <position position="250"/>
    </location>
    <ligand>
        <name>NADP(+)</name>
        <dbReference type="ChEBI" id="CHEBI:58349"/>
    </ligand>
</feature>
<dbReference type="NCBIfam" id="NF001314">
    <property type="entry name" value="PRK00258.2-2"/>
    <property type="match status" value="1"/>
</dbReference>
<dbReference type="PANTHER" id="PTHR21089:SF1">
    <property type="entry name" value="BIFUNCTIONAL 3-DEHYDROQUINATE DEHYDRATASE_SHIKIMATE DEHYDROGENASE, CHLOROPLASTIC"/>
    <property type="match status" value="1"/>
</dbReference>
<proteinExistence type="inferred from homology"/>
<dbReference type="GO" id="GO:0004764">
    <property type="term" value="F:shikimate 3-dehydrogenase (NADP+) activity"/>
    <property type="evidence" value="ECO:0007669"/>
    <property type="project" value="UniProtKB-UniRule"/>
</dbReference>
<feature type="domain" description="Shikimate dehydrogenase substrate binding N-terminal" evidence="8">
    <location>
        <begin position="12"/>
        <end position="94"/>
    </location>
</feature>
<comment type="catalytic activity">
    <reaction evidence="7">
        <text>shikimate + NADP(+) = 3-dehydroshikimate + NADPH + H(+)</text>
        <dbReference type="Rhea" id="RHEA:17737"/>
        <dbReference type="ChEBI" id="CHEBI:15378"/>
        <dbReference type="ChEBI" id="CHEBI:16630"/>
        <dbReference type="ChEBI" id="CHEBI:36208"/>
        <dbReference type="ChEBI" id="CHEBI:57783"/>
        <dbReference type="ChEBI" id="CHEBI:58349"/>
        <dbReference type="EC" id="1.1.1.25"/>
    </reaction>
</comment>
<evidence type="ECO:0000256" key="6">
    <source>
        <dbReference type="ARBA" id="ARBA00023141"/>
    </source>
</evidence>
<feature type="binding site" evidence="7">
    <location>
        <position position="107"/>
    </location>
    <ligand>
        <name>shikimate</name>
        <dbReference type="ChEBI" id="CHEBI:36208"/>
    </ligand>
</feature>
<dbReference type="EC" id="1.1.1.25" evidence="2 7"/>
<feature type="active site" description="Proton acceptor" evidence="7">
    <location>
        <position position="71"/>
    </location>
</feature>
<evidence type="ECO:0000313" key="10">
    <source>
        <dbReference type="EMBL" id="QDR80318.1"/>
    </source>
</evidence>
<dbReference type="Gene3D" id="3.40.50.10860">
    <property type="entry name" value="Leucine Dehydrogenase, chain A, domain 1"/>
    <property type="match status" value="1"/>
</dbReference>
<protein>
    <recommendedName>
        <fullName evidence="2 7">Shikimate dehydrogenase (NADP(+))</fullName>
        <shortName evidence="7">SDH</shortName>
        <ecNumber evidence="2 7">1.1.1.25</ecNumber>
    </recommendedName>
</protein>
<dbReference type="HAMAP" id="MF_00222">
    <property type="entry name" value="Shikimate_DH_AroE"/>
    <property type="match status" value="1"/>
</dbReference>
<dbReference type="GO" id="GO:0019632">
    <property type="term" value="P:shikimate metabolic process"/>
    <property type="evidence" value="ECO:0007669"/>
    <property type="project" value="InterPro"/>
</dbReference>
<dbReference type="Proteomes" id="UP000320776">
    <property type="component" value="Chromosome"/>
</dbReference>
<dbReference type="InterPro" id="IPR046346">
    <property type="entry name" value="Aminoacid_DH-like_N_sf"/>
</dbReference>
<dbReference type="Pfam" id="PF08501">
    <property type="entry name" value="Shikimate_dh_N"/>
    <property type="match status" value="1"/>
</dbReference>
<dbReference type="GO" id="GO:0009073">
    <property type="term" value="P:aromatic amino acid family biosynthetic process"/>
    <property type="evidence" value="ECO:0007669"/>
    <property type="project" value="UniProtKB-KW"/>
</dbReference>
<dbReference type="RefSeq" id="WP_246105530.1">
    <property type="nucleotide sequence ID" value="NZ_CP036259.1"/>
</dbReference>
<dbReference type="AlphaFoldDB" id="A0A517DSM4"/>
<evidence type="ECO:0000256" key="7">
    <source>
        <dbReference type="HAMAP-Rule" id="MF_00222"/>
    </source>
</evidence>
<dbReference type="PANTHER" id="PTHR21089">
    <property type="entry name" value="SHIKIMATE DEHYDROGENASE"/>
    <property type="match status" value="1"/>
</dbReference>
<sequence>MIITTKTQKVGLLGWPLSHSLSPAMHNAAFAASGLDYVYLPLPTPPALLPQAVTGLAALGFSGVNVTIPHKVAIIDCLDDLDDSARLAGAVNTVVISAGRLIGYNTDAGGYIGSLLSAGVAVKAKHAVVLGAGGAARAVVAGLVEGGIAAVGIGARDTARAAAVAGLFAGTGTPVNSSGWDSAAFAETVAKADIIVNTTPLGMYPDSASQPPLAWAHIKPTAVISDLVYNPLQTGFLAEASRRGHTVVTGEGMLLEQGALAFQLWTGVPAPLPVMRQALLAGLSGNPS</sequence>
<keyword evidence="3 7" id="KW-0028">Amino-acid biosynthesis</keyword>
<keyword evidence="5 7" id="KW-0560">Oxidoreductase</keyword>
<feature type="domain" description="SDH C-terminal" evidence="9">
    <location>
        <begin position="250"/>
        <end position="280"/>
    </location>
</feature>
<comment type="subunit">
    <text evidence="7">Homodimer.</text>
</comment>
<evidence type="ECO:0000256" key="3">
    <source>
        <dbReference type="ARBA" id="ARBA00022605"/>
    </source>
</evidence>
<reference evidence="10 11" key="1">
    <citation type="submission" date="2019-02" db="EMBL/GenBank/DDBJ databases">
        <title>Closed genome of Sporomusa termitida DSM 4440.</title>
        <authorList>
            <person name="Poehlein A."/>
            <person name="Daniel R."/>
        </authorList>
    </citation>
    <scope>NUCLEOTIDE SEQUENCE [LARGE SCALE GENOMIC DNA]</scope>
    <source>
        <strain evidence="10 11">DSM 4440</strain>
    </source>
</reference>
<dbReference type="InterPro" id="IPR022893">
    <property type="entry name" value="Shikimate_DH_fam"/>
</dbReference>
<dbReference type="NCBIfam" id="TIGR00507">
    <property type="entry name" value="aroE"/>
    <property type="match status" value="1"/>
</dbReference>
<dbReference type="InterPro" id="IPR013708">
    <property type="entry name" value="Shikimate_DH-bd_N"/>
</dbReference>
<organism evidence="10 11">
    <name type="scientific">Sporomusa termitida</name>
    <dbReference type="NCBI Taxonomy" id="2377"/>
    <lineage>
        <taxon>Bacteria</taxon>
        <taxon>Bacillati</taxon>
        <taxon>Bacillota</taxon>
        <taxon>Negativicutes</taxon>
        <taxon>Selenomonadales</taxon>
        <taxon>Sporomusaceae</taxon>
        <taxon>Sporomusa</taxon>
    </lineage>
</organism>
<evidence type="ECO:0000256" key="4">
    <source>
        <dbReference type="ARBA" id="ARBA00022857"/>
    </source>
</evidence>